<evidence type="ECO:0000256" key="1">
    <source>
        <dbReference type="SAM" id="MobiDB-lite"/>
    </source>
</evidence>
<evidence type="ECO:0000313" key="2">
    <source>
        <dbReference type="EMBL" id="KAL2726438.1"/>
    </source>
</evidence>
<feature type="region of interest" description="Disordered" evidence="1">
    <location>
        <begin position="1"/>
        <end position="27"/>
    </location>
</feature>
<dbReference type="Proteomes" id="UP001607302">
    <property type="component" value="Unassembled WGS sequence"/>
</dbReference>
<evidence type="ECO:0000313" key="3">
    <source>
        <dbReference type="Proteomes" id="UP001607302"/>
    </source>
</evidence>
<dbReference type="EMBL" id="JAUDFV010000133">
    <property type="protein sequence ID" value="KAL2726438.1"/>
    <property type="molecule type" value="Genomic_DNA"/>
</dbReference>
<keyword evidence="3" id="KW-1185">Reference proteome</keyword>
<name>A0ABD2B0P2_VESSQ</name>
<feature type="compositionally biased region" description="Gly residues" evidence="1">
    <location>
        <begin position="17"/>
        <end position="27"/>
    </location>
</feature>
<protein>
    <submittedName>
        <fullName evidence="2">Uncharacterized protein</fullName>
    </submittedName>
</protein>
<organism evidence="2 3">
    <name type="scientific">Vespula squamosa</name>
    <name type="common">Southern yellow jacket</name>
    <name type="synonym">Wasp</name>
    <dbReference type="NCBI Taxonomy" id="30214"/>
    <lineage>
        <taxon>Eukaryota</taxon>
        <taxon>Metazoa</taxon>
        <taxon>Ecdysozoa</taxon>
        <taxon>Arthropoda</taxon>
        <taxon>Hexapoda</taxon>
        <taxon>Insecta</taxon>
        <taxon>Pterygota</taxon>
        <taxon>Neoptera</taxon>
        <taxon>Endopterygota</taxon>
        <taxon>Hymenoptera</taxon>
        <taxon>Apocrita</taxon>
        <taxon>Aculeata</taxon>
        <taxon>Vespoidea</taxon>
        <taxon>Vespidae</taxon>
        <taxon>Vespinae</taxon>
        <taxon>Vespula</taxon>
    </lineage>
</organism>
<comment type="caution">
    <text evidence="2">The sequence shown here is derived from an EMBL/GenBank/DDBJ whole genome shotgun (WGS) entry which is preliminary data.</text>
</comment>
<dbReference type="AlphaFoldDB" id="A0ABD2B0P2"/>
<feature type="non-terminal residue" evidence="2">
    <location>
        <position position="27"/>
    </location>
</feature>
<gene>
    <name evidence="2" type="ORF">V1478_006716</name>
</gene>
<accession>A0ABD2B0P2</accession>
<proteinExistence type="predicted"/>
<reference evidence="2 3" key="1">
    <citation type="journal article" date="2024" name="Ann. Entomol. Soc. Am.">
        <title>Genomic analyses of the southern and eastern yellowjacket wasps (Hymenoptera: Vespidae) reveal evolutionary signatures of social life.</title>
        <authorList>
            <person name="Catto M.A."/>
            <person name="Caine P.B."/>
            <person name="Orr S.E."/>
            <person name="Hunt B.G."/>
            <person name="Goodisman M.A.D."/>
        </authorList>
    </citation>
    <scope>NUCLEOTIDE SEQUENCE [LARGE SCALE GENOMIC DNA]</scope>
    <source>
        <strain evidence="2">233</strain>
        <tissue evidence="2">Head and thorax</tissue>
    </source>
</reference>
<sequence>MGSNLYKETWSEDVSEGEGGGEVVEVG</sequence>